<comment type="caution">
    <text evidence="2">The sequence shown here is derived from an EMBL/GenBank/DDBJ whole genome shotgun (WGS) entry which is preliminary data.</text>
</comment>
<evidence type="ECO:0000313" key="3">
    <source>
        <dbReference type="Proteomes" id="UP001194468"/>
    </source>
</evidence>
<sequence>MISASRVISFIGLLALAASLPLSEREENTAWAPTINYPNKWTVWCVGASHHVYWDTSNIPANFNHAIFNLTLVANDTLFDPNHPLAKNFPLDVGAVTITVPSVPAGKYGVDLSSWDAGEGWSQSFEIKDC</sequence>
<keyword evidence="3" id="KW-1185">Reference proteome</keyword>
<dbReference type="AlphaFoldDB" id="A0AAD4BB09"/>
<gene>
    <name evidence="2" type="ORF">L210DRAFT_3586184</name>
</gene>
<evidence type="ECO:0000256" key="1">
    <source>
        <dbReference type="SAM" id="SignalP"/>
    </source>
</evidence>
<feature type="signal peptide" evidence="1">
    <location>
        <begin position="1"/>
        <end position="25"/>
    </location>
</feature>
<protein>
    <submittedName>
        <fullName evidence="2">Uncharacterized protein</fullName>
    </submittedName>
</protein>
<proteinExistence type="predicted"/>
<name>A0AAD4BB09_BOLED</name>
<evidence type="ECO:0000313" key="2">
    <source>
        <dbReference type="EMBL" id="KAF8415457.1"/>
    </source>
</evidence>
<reference evidence="2" key="1">
    <citation type="submission" date="2019-10" db="EMBL/GenBank/DDBJ databases">
        <authorList>
            <consortium name="DOE Joint Genome Institute"/>
            <person name="Kuo A."/>
            <person name="Miyauchi S."/>
            <person name="Kiss E."/>
            <person name="Drula E."/>
            <person name="Kohler A."/>
            <person name="Sanchez-Garcia M."/>
            <person name="Andreopoulos B."/>
            <person name="Barry K.W."/>
            <person name="Bonito G."/>
            <person name="Buee M."/>
            <person name="Carver A."/>
            <person name="Chen C."/>
            <person name="Cichocki N."/>
            <person name="Clum A."/>
            <person name="Culley D."/>
            <person name="Crous P.W."/>
            <person name="Fauchery L."/>
            <person name="Girlanda M."/>
            <person name="Hayes R."/>
            <person name="Keri Z."/>
            <person name="LaButti K."/>
            <person name="Lipzen A."/>
            <person name="Lombard V."/>
            <person name="Magnuson J."/>
            <person name="Maillard F."/>
            <person name="Morin E."/>
            <person name="Murat C."/>
            <person name="Nolan M."/>
            <person name="Ohm R."/>
            <person name="Pangilinan J."/>
            <person name="Pereira M."/>
            <person name="Perotto S."/>
            <person name="Peter M."/>
            <person name="Riley R."/>
            <person name="Sitrit Y."/>
            <person name="Stielow B."/>
            <person name="Szollosi G."/>
            <person name="Zifcakova L."/>
            <person name="Stursova M."/>
            <person name="Spatafora J.W."/>
            <person name="Tedersoo L."/>
            <person name="Vaario L.-M."/>
            <person name="Yamada A."/>
            <person name="Yan M."/>
            <person name="Wang P."/>
            <person name="Xu J."/>
            <person name="Bruns T."/>
            <person name="Baldrian P."/>
            <person name="Vilgalys R."/>
            <person name="Henrissat B."/>
            <person name="Grigoriev I.V."/>
            <person name="Hibbett D."/>
            <person name="Nagy L.G."/>
            <person name="Martin F.M."/>
        </authorList>
    </citation>
    <scope>NUCLEOTIDE SEQUENCE</scope>
    <source>
        <strain evidence="2">BED1</strain>
    </source>
</reference>
<accession>A0AAD4BB09</accession>
<dbReference type="Proteomes" id="UP001194468">
    <property type="component" value="Unassembled WGS sequence"/>
</dbReference>
<feature type="chain" id="PRO_5041932244" evidence="1">
    <location>
        <begin position="26"/>
        <end position="130"/>
    </location>
</feature>
<dbReference type="EMBL" id="WHUW01000326">
    <property type="protein sequence ID" value="KAF8415457.1"/>
    <property type="molecule type" value="Genomic_DNA"/>
</dbReference>
<organism evidence="2 3">
    <name type="scientific">Boletus edulis BED1</name>
    <dbReference type="NCBI Taxonomy" id="1328754"/>
    <lineage>
        <taxon>Eukaryota</taxon>
        <taxon>Fungi</taxon>
        <taxon>Dikarya</taxon>
        <taxon>Basidiomycota</taxon>
        <taxon>Agaricomycotina</taxon>
        <taxon>Agaricomycetes</taxon>
        <taxon>Agaricomycetidae</taxon>
        <taxon>Boletales</taxon>
        <taxon>Boletineae</taxon>
        <taxon>Boletaceae</taxon>
        <taxon>Boletoideae</taxon>
        <taxon>Boletus</taxon>
    </lineage>
</organism>
<reference evidence="2" key="2">
    <citation type="journal article" date="2020" name="Nat. Commun.">
        <title>Large-scale genome sequencing of mycorrhizal fungi provides insights into the early evolution of symbiotic traits.</title>
        <authorList>
            <person name="Miyauchi S."/>
            <person name="Kiss E."/>
            <person name="Kuo A."/>
            <person name="Drula E."/>
            <person name="Kohler A."/>
            <person name="Sanchez-Garcia M."/>
            <person name="Morin E."/>
            <person name="Andreopoulos B."/>
            <person name="Barry K.W."/>
            <person name="Bonito G."/>
            <person name="Buee M."/>
            <person name="Carver A."/>
            <person name="Chen C."/>
            <person name="Cichocki N."/>
            <person name="Clum A."/>
            <person name="Culley D."/>
            <person name="Crous P.W."/>
            <person name="Fauchery L."/>
            <person name="Girlanda M."/>
            <person name="Hayes R.D."/>
            <person name="Keri Z."/>
            <person name="LaButti K."/>
            <person name="Lipzen A."/>
            <person name="Lombard V."/>
            <person name="Magnuson J."/>
            <person name="Maillard F."/>
            <person name="Murat C."/>
            <person name="Nolan M."/>
            <person name="Ohm R.A."/>
            <person name="Pangilinan J."/>
            <person name="Pereira M.F."/>
            <person name="Perotto S."/>
            <person name="Peter M."/>
            <person name="Pfister S."/>
            <person name="Riley R."/>
            <person name="Sitrit Y."/>
            <person name="Stielow J.B."/>
            <person name="Szollosi G."/>
            <person name="Zifcakova L."/>
            <person name="Stursova M."/>
            <person name="Spatafora J.W."/>
            <person name="Tedersoo L."/>
            <person name="Vaario L.M."/>
            <person name="Yamada A."/>
            <person name="Yan M."/>
            <person name="Wang P."/>
            <person name="Xu J."/>
            <person name="Bruns T."/>
            <person name="Baldrian P."/>
            <person name="Vilgalys R."/>
            <person name="Dunand C."/>
            <person name="Henrissat B."/>
            <person name="Grigoriev I.V."/>
            <person name="Hibbett D."/>
            <person name="Nagy L.G."/>
            <person name="Martin F.M."/>
        </authorList>
    </citation>
    <scope>NUCLEOTIDE SEQUENCE</scope>
    <source>
        <strain evidence="2">BED1</strain>
    </source>
</reference>
<keyword evidence="1" id="KW-0732">Signal</keyword>